<dbReference type="Pfam" id="PF00001">
    <property type="entry name" value="7tm_1"/>
    <property type="match status" value="1"/>
</dbReference>
<name>A0A0N4UC76_DRAME</name>
<dbReference type="InterPro" id="IPR000276">
    <property type="entry name" value="GPCR_Rhodpsn"/>
</dbReference>
<evidence type="ECO:0000256" key="5">
    <source>
        <dbReference type="ARBA" id="ARBA00023136"/>
    </source>
</evidence>
<organism evidence="11 13">
    <name type="scientific">Dracunculus medinensis</name>
    <name type="common">Guinea worm</name>
    <dbReference type="NCBI Taxonomy" id="318479"/>
    <lineage>
        <taxon>Eukaryota</taxon>
        <taxon>Metazoa</taxon>
        <taxon>Ecdysozoa</taxon>
        <taxon>Nematoda</taxon>
        <taxon>Chromadorea</taxon>
        <taxon>Rhabditida</taxon>
        <taxon>Spirurina</taxon>
        <taxon>Dracunculoidea</taxon>
        <taxon>Dracunculidae</taxon>
        <taxon>Dracunculus</taxon>
    </lineage>
</organism>
<dbReference type="PROSITE" id="PS50262">
    <property type="entry name" value="G_PROTEIN_RECEP_F1_2"/>
    <property type="match status" value="1"/>
</dbReference>
<evidence type="ECO:0000256" key="8">
    <source>
        <dbReference type="SAM" id="Phobius"/>
    </source>
</evidence>
<evidence type="ECO:0000313" key="12">
    <source>
        <dbReference type="Proteomes" id="UP000274756"/>
    </source>
</evidence>
<comment type="subcellular location">
    <subcellularLocation>
        <location evidence="1">Membrane</location>
        <topology evidence="1">Multi-pass membrane protein</topology>
    </subcellularLocation>
</comment>
<dbReference type="Gene3D" id="1.20.1070.10">
    <property type="entry name" value="Rhodopsin 7-helix transmembrane proteins"/>
    <property type="match status" value="1"/>
</dbReference>
<keyword evidence="12" id="KW-1185">Reference proteome</keyword>
<keyword evidence="3 8" id="KW-1133">Transmembrane helix</keyword>
<feature type="transmembrane region" description="Helical" evidence="8">
    <location>
        <begin position="78"/>
        <end position="101"/>
    </location>
</feature>
<feature type="transmembrane region" description="Helical" evidence="8">
    <location>
        <begin position="122"/>
        <end position="140"/>
    </location>
</feature>
<dbReference type="Proteomes" id="UP000274756">
    <property type="component" value="Unassembled WGS sequence"/>
</dbReference>
<dbReference type="InterPro" id="IPR017452">
    <property type="entry name" value="GPCR_Rhodpsn_7TM"/>
</dbReference>
<dbReference type="EMBL" id="UYYG01000004">
    <property type="protein sequence ID" value="VDN50506.1"/>
    <property type="molecule type" value="Genomic_DNA"/>
</dbReference>
<feature type="transmembrane region" description="Helical" evidence="8">
    <location>
        <begin position="27"/>
        <end position="46"/>
    </location>
</feature>
<reference evidence="10 12" key="2">
    <citation type="submission" date="2018-11" db="EMBL/GenBank/DDBJ databases">
        <authorList>
            <consortium name="Pathogen Informatics"/>
        </authorList>
    </citation>
    <scope>NUCLEOTIDE SEQUENCE [LARGE SCALE GENOMIC DNA]</scope>
</reference>
<evidence type="ECO:0000256" key="3">
    <source>
        <dbReference type="ARBA" id="ARBA00022989"/>
    </source>
</evidence>
<evidence type="ECO:0000256" key="1">
    <source>
        <dbReference type="ARBA" id="ARBA00004141"/>
    </source>
</evidence>
<keyword evidence="5 8" id="KW-0472">Membrane</keyword>
<evidence type="ECO:0000313" key="11">
    <source>
        <dbReference type="Proteomes" id="UP000038040"/>
    </source>
</evidence>
<dbReference type="STRING" id="318479.A0A0N4UC76"/>
<keyword evidence="2 8" id="KW-0812">Transmembrane</keyword>
<evidence type="ECO:0000256" key="7">
    <source>
        <dbReference type="ARBA" id="ARBA00023224"/>
    </source>
</evidence>
<proteinExistence type="predicted"/>
<dbReference type="AlphaFoldDB" id="A0A0N4UC76"/>
<keyword evidence="7" id="KW-0807">Transducer</keyword>
<dbReference type="WBParaSite" id="DME_0000485801-mRNA-1">
    <property type="protein sequence ID" value="DME_0000485801-mRNA-1"/>
    <property type="gene ID" value="DME_0000485801"/>
</dbReference>
<accession>A0A0N4UC76</accession>
<evidence type="ECO:0000256" key="2">
    <source>
        <dbReference type="ARBA" id="ARBA00022692"/>
    </source>
</evidence>
<dbReference type="PANTHER" id="PTHR45695:SF15">
    <property type="entry name" value="OPSIN RH2"/>
    <property type="match status" value="1"/>
</dbReference>
<dbReference type="OrthoDB" id="5981855at2759"/>
<sequence length="158" mass="18628">MSIGIERFMAICTPMRINRLSKKTSRIFILSVWIVAAIFAAPYLIYHRVFNRGNMVHCLWSFNLSSKIRLFFKFAECIVLYFLPLILLTILYSIMCVRLWGKTKNIADEMQQSAILSLRRSVVKMLIVSMLLYFIFYSPIQGIRHFNEYFVLIPNARK</sequence>
<evidence type="ECO:0000256" key="4">
    <source>
        <dbReference type="ARBA" id="ARBA00023040"/>
    </source>
</evidence>
<dbReference type="GO" id="GO:0004930">
    <property type="term" value="F:G protein-coupled receptor activity"/>
    <property type="evidence" value="ECO:0007669"/>
    <property type="project" value="UniProtKB-KW"/>
</dbReference>
<dbReference type="PRINTS" id="PR00237">
    <property type="entry name" value="GPCRRHODOPSN"/>
</dbReference>
<reference evidence="13" key="1">
    <citation type="submission" date="2017-02" db="UniProtKB">
        <authorList>
            <consortium name="WormBaseParasite"/>
        </authorList>
    </citation>
    <scope>IDENTIFICATION</scope>
</reference>
<dbReference type="GO" id="GO:0005886">
    <property type="term" value="C:plasma membrane"/>
    <property type="evidence" value="ECO:0007669"/>
    <property type="project" value="TreeGrafter"/>
</dbReference>
<dbReference type="PANTHER" id="PTHR45695">
    <property type="entry name" value="LEUCOKININ RECEPTOR-RELATED"/>
    <property type="match status" value="1"/>
</dbReference>
<keyword evidence="4" id="KW-0297">G-protein coupled receptor</keyword>
<gene>
    <name evidence="10" type="ORF">DME_LOCUS479</name>
</gene>
<evidence type="ECO:0000256" key="6">
    <source>
        <dbReference type="ARBA" id="ARBA00023170"/>
    </source>
</evidence>
<evidence type="ECO:0000313" key="10">
    <source>
        <dbReference type="EMBL" id="VDN50506.1"/>
    </source>
</evidence>
<protein>
    <submittedName>
        <fullName evidence="13">G_PROTEIN_RECEP_F1_2 domain-containing protein</fullName>
    </submittedName>
</protein>
<dbReference type="Proteomes" id="UP000038040">
    <property type="component" value="Unplaced"/>
</dbReference>
<feature type="domain" description="G-protein coupled receptors family 1 profile" evidence="9">
    <location>
        <begin position="1"/>
        <end position="158"/>
    </location>
</feature>
<dbReference type="SUPFAM" id="SSF81321">
    <property type="entry name" value="Family A G protein-coupled receptor-like"/>
    <property type="match status" value="1"/>
</dbReference>
<keyword evidence="6" id="KW-0675">Receptor</keyword>
<evidence type="ECO:0000313" key="13">
    <source>
        <dbReference type="WBParaSite" id="DME_0000485801-mRNA-1"/>
    </source>
</evidence>
<evidence type="ECO:0000259" key="9">
    <source>
        <dbReference type="PROSITE" id="PS50262"/>
    </source>
</evidence>